<comment type="caution">
    <text evidence="2">The sequence shown here is derived from an EMBL/GenBank/DDBJ whole genome shotgun (WGS) entry which is preliminary data.</text>
</comment>
<evidence type="ECO:0000313" key="2">
    <source>
        <dbReference type="EMBL" id="CAI6092670.1"/>
    </source>
</evidence>
<sequence>MDTPQSEDSVIPLKTTEPRGLAQSKRDDDDDDTHDRTKGWKTFAAYAGNNRDYCRQLITSTKDEECLAGSSSGMSITGGAVEREDDVDGSEDGRGLEKRGQEVDNDKKPKRKMHRASLYTFNTKIERSIMFASSLSLEKSIASLLP</sequence>
<reference evidence="2" key="1">
    <citation type="submission" date="2023-01" db="EMBL/GenBank/DDBJ databases">
        <authorList>
            <person name="Piombo E."/>
        </authorList>
    </citation>
    <scope>NUCLEOTIDE SEQUENCE</scope>
</reference>
<name>A0AA35Q5W5_9HYPO</name>
<dbReference type="AlphaFoldDB" id="A0AA35Q5W5"/>
<evidence type="ECO:0000256" key="1">
    <source>
        <dbReference type="SAM" id="MobiDB-lite"/>
    </source>
</evidence>
<feature type="compositionally biased region" description="Basic and acidic residues" evidence="1">
    <location>
        <begin position="91"/>
        <end position="107"/>
    </location>
</feature>
<dbReference type="EMBL" id="CABFNP030001239">
    <property type="protein sequence ID" value="CAI6092670.1"/>
    <property type="molecule type" value="Genomic_DNA"/>
</dbReference>
<evidence type="ECO:0000313" key="3">
    <source>
        <dbReference type="Proteomes" id="UP001160390"/>
    </source>
</evidence>
<protein>
    <submittedName>
        <fullName evidence="2">Uncharacterized protein</fullName>
    </submittedName>
</protein>
<feature type="region of interest" description="Disordered" evidence="1">
    <location>
        <begin position="1"/>
        <end position="37"/>
    </location>
</feature>
<organism evidence="2 3">
    <name type="scientific">Clonostachys chloroleuca</name>
    <dbReference type="NCBI Taxonomy" id="1926264"/>
    <lineage>
        <taxon>Eukaryota</taxon>
        <taxon>Fungi</taxon>
        <taxon>Dikarya</taxon>
        <taxon>Ascomycota</taxon>
        <taxon>Pezizomycotina</taxon>
        <taxon>Sordariomycetes</taxon>
        <taxon>Hypocreomycetidae</taxon>
        <taxon>Hypocreales</taxon>
        <taxon>Bionectriaceae</taxon>
        <taxon>Clonostachys</taxon>
    </lineage>
</organism>
<feature type="region of interest" description="Disordered" evidence="1">
    <location>
        <begin position="67"/>
        <end position="113"/>
    </location>
</feature>
<dbReference type="Proteomes" id="UP001160390">
    <property type="component" value="Unassembled WGS sequence"/>
</dbReference>
<gene>
    <name evidence="2" type="ORF">CCHLO57077_00007137</name>
</gene>
<accession>A0AA35Q5W5</accession>
<keyword evidence="3" id="KW-1185">Reference proteome</keyword>
<proteinExistence type="predicted"/>